<keyword evidence="7" id="KW-1133">Transmembrane helix</keyword>
<keyword evidence="10" id="KW-0503">Monooxygenase</keyword>
<dbReference type="PANTHER" id="PTHR47944:SF10">
    <property type="entry name" value="CYTOCHROME P450 98A9"/>
    <property type="match status" value="1"/>
</dbReference>
<comment type="similarity">
    <text evidence="3">Belongs to the cytochrome P450 family.</text>
</comment>
<dbReference type="STRING" id="72664.V4MJL9"/>
<dbReference type="KEGG" id="eus:EUTSA_v10017618mg"/>
<comment type="subcellular location">
    <subcellularLocation>
        <location evidence="2">Membrane</location>
        <topology evidence="2">Single-pass membrane protein</topology>
    </subcellularLocation>
</comment>
<keyword evidence="4" id="KW-0349">Heme</keyword>
<protein>
    <submittedName>
        <fullName evidence="12">Uncharacterized protein</fullName>
    </submittedName>
</protein>
<feature type="non-terminal residue" evidence="12">
    <location>
        <position position="1"/>
    </location>
</feature>
<keyword evidence="6" id="KW-0479">Metal-binding</keyword>
<evidence type="ECO:0000313" key="12">
    <source>
        <dbReference type="EMBL" id="ESQ52823.1"/>
    </source>
</evidence>
<gene>
    <name evidence="12" type="ORF">EUTSA_v10017618mg</name>
</gene>
<dbReference type="EMBL" id="KI517385">
    <property type="protein sequence ID" value="ESQ52823.1"/>
    <property type="molecule type" value="Genomic_DNA"/>
</dbReference>
<dbReference type="GO" id="GO:0004497">
    <property type="term" value="F:monooxygenase activity"/>
    <property type="evidence" value="ECO:0007669"/>
    <property type="project" value="UniProtKB-KW"/>
</dbReference>
<dbReference type="AlphaFoldDB" id="V4MJL9"/>
<dbReference type="GO" id="GO:0005506">
    <property type="term" value="F:iron ion binding"/>
    <property type="evidence" value="ECO:0007669"/>
    <property type="project" value="InterPro"/>
</dbReference>
<evidence type="ECO:0000256" key="10">
    <source>
        <dbReference type="ARBA" id="ARBA00023033"/>
    </source>
</evidence>
<keyword evidence="11" id="KW-0472">Membrane</keyword>
<keyword evidence="5" id="KW-0812">Transmembrane</keyword>
<dbReference type="Proteomes" id="UP000030689">
    <property type="component" value="Unassembled WGS sequence"/>
</dbReference>
<evidence type="ECO:0000256" key="7">
    <source>
        <dbReference type="ARBA" id="ARBA00022989"/>
    </source>
</evidence>
<dbReference type="eggNOG" id="KOG0156">
    <property type="taxonomic scope" value="Eukaryota"/>
</dbReference>
<evidence type="ECO:0000256" key="8">
    <source>
        <dbReference type="ARBA" id="ARBA00023002"/>
    </source>
</evidence>
<keyword evidence="13" id="KW-1185">Reference proteome</keyword>
<comment type="cofactor">
    <cofactor evidence="1">
        <name>heme</name>
        <dbReference type="ChEBI" id="CHEBI:30413"/>
    </cofactor>
</comment>
<evidence type="ECO:0000256" key="6">
    <source>
        <dbReference type="ARBA" id="ARBA00022723"/>
    </source>
</evidence>
<dbReference type="PANTHER" id="PTHR47944">
    <property type="entry name" value="CYTOCHROME P450 98A9"/>
    <property type="match status" value="1"/>
</dbReference>
<dbReference type="GO" id="GO:0016705">
    <property type="term" value="F:oxidoreductase activity, acting on paired donors, with incorporation or reduction of molecular oxygen"/>
    <property type="evidence" value="ECO:0007669"/>
    <property type="project" value="InterPro"/>
</dbReference>
<keyword evidence="9" id="KW-0408">Iron</keyword>
<evidence type="ECO:0000256" key="3">
    <source>
        <dbReference type="ARBA" id="ARBA00010617"/>
    </source>
</evidence>
<dbReference type="GO" id="GO:0016020">
    <property type="term" value="C:membrane"/>
    <property type="evidence" value="ECO:0007669"/>
    <property type="project" value="UniProtKB-SubCell"/>
</dbReference>
<evidence type="ECO:0000313" key="13">
    <source>
        <dbReference type="Proteomes" id="UP000030689"/>
    </source>
</evidence>
<accession>V4MJL9</accession>
<dbReference type="Gene3D" id="1.10.630.10">
    <property type="entry name" value="Cytochrome P450"/>
    <property type="match status" value="1"/>
</dbReference>
<dbReference type="GO" id="GO:0020037">
    <property type="term" value="F:heme binding"/>
    <property type="evidence" value="ECO:0007669"/>
    <property type="project" value="InterPro"/>
</dbReference>
<dbReference type="Gramene" id="ESQ52823">
    <property type="protein sequence ID" value="ESQ52823"/>
    <property type="gene ID" value="EUTSA_v10017618mg"/>
</dbReference>
<keyword evidence="8" id="KW-0560">Oxidoreductase</keyword>
<name>V4MJL9_EUTSA</name>
<evidence type="ECO:0000256" key="4">
    <source>
        <dbReference type="ARBA" id="ARBA00022617"/>
    </source>
</evidence>
<evidence type="ECO:0000256" key="11">
    <source>
        <dbReference type="ARBA" id="ARBA00023136"/>
    </source>
</evidence>
<evidence type="ECO:0000256" key="1">
    <source>
        <dbReference type="ARBA" id="ARBA00001971"/>
    </source>
</evidence>
<organism evidence="12 13">
    <name type="scientific">Eutrema salsugineum</name>
    <name type="common">Saltwater cress</name>
    <name type="synonym">Sisymbrium salsugineum</name>
    <dbReference type="NCBI Taxonomy" id="72664"/>
    <lineage>
        <taxon>Eukaryota</taxon>
        <taxon>Viridiplantae</taxon>
        <taxon>Streptophyta</taxon>
        <taxon>Embryophyta</taxon>
        <taxon>Tracheophyta</taxon>
        <taxon>Spermatophyta</taxon>
        <taxon>Magnoliopsida</taxon>
        <taxon>eudicotyledons</taxon>
        <taxon>Gunneridae</taxon>
        <taxon>Pentapetalae</taxon>
        <taxon>rosids</taxon>
        <taxon>malvids</taxon>
        <taxon>Brassicales</taxon>
        <taxon>Brassicaceae</taxon>
        <taxon>Eutremeae</taxon>
        <taxon>Eutrema</taxon>
    </lineage>
</organism>
<reference evidence="12 13" key="1">
    <citation type="journal article" date="2013" name="Front. Plant Sci.">
        <title>The Reference Genome of the Halophytic Plant Eutrema salsugineum.</title>
        <authorList>
            <person name="Yang R."/>
            <person name="Jarvis D.E."/>
            <person name="Chen H."/>
            <person name="Beilstein M.A."/>
            <person name="Grimwood J."/>
            <person name="Jenkins J."/>
            <person name="Shu S."/>
            <person name="Prochnik S."/>
            <person name="Xin M."/>
            <person name="Ma C."/>
            <person name="Schmutz J."/>
            <person name="Wing R.A."/>
            <person name="Mitchell-Olds T."/>
            <person name="Schumaker K.S."/>
            <person name="Wang X."/>
        </authorList>
    </citation>
    <scope>NUCLEOTIDE SEQUENCE [LARGE SCALE GENOMIC DNA]</scope>
</reference>
<dbReference type="SUPFAM" id="SSF48264">
    <property type="entry name" value="Cytochrome P450"/>
    <property type="match status" value="1"/>
</dbReference>
<dbReference type="InterPro" id="IPR036396">
    <property type="entry name" value="Cyt_P450_sf"/>
</dbReference>
<proteinExistence type="inferred from homology"/>
<evidence type="ECO:0000256" key="2">
    <source>
        <dbReference type="ARBA" id="ARBA00004167"/>
    </source>
</evidence>
<evidence type="ECO:0000256" key="5">
    <source>
        <dbReference type="ARBA" id="ARBA00022692"/>
    </source>
</evidence>
<evidence type="ECO:0000256" key="9">
    <source>
        <dbReference type="ARBA" id="ARBA00023004"/>
    </source>
</evidence>
<sequence length="98" mass="11269">ISCCSRLVNGVRVHDMITAVWKNPLEFRPERFLEEDVDIKGCFRLEQEVGFVPVHNLVSILVTSMMSHLLHHFVWTPPQRTKPEEIDMSENPGLISQG</sequence>